<protein>
    <submittedName>
        <fullName evidence="1">Uncharacterized protein</fullName>
    </submittedName>
</protein>
<dbReference type="EMBL" id="OR769223">
    <property type="protein sequence ID" value="WQJ53304.1"/>
    <property type="molecule type" value="Genomic_DNA"/>
</dbReference>
<name>A0ABZ0Z283_9CAUD</name>
<organism evidence="1 2">
    <name type="scientific">phage Lak_Megaphage_Sonny</name>
    <dbReference type="NCBI Taxonomy" id="3109229"/>
    <lineage>
        <taxon>Viruses</taxon>
        <taxon>Duplodnaviria</taxon>
        <taxon>Heunggongvirae</taxon>
        <taxon>Uroviricota</taxon>
        <taxon>Caudoviricetes</taxon>
        <taxon>Caudoviricetes code 15 clade</taxon>
    </lineage>
</organism>
<dbReference type="Proteomes" id="UP001358193">
    <property type="component" value="Segment"/>
</dbReference>
<sequence length="221" mass="26822">MKYREQFFISEQQNKKTCIMVNEKVFSRYIVHDENSEAWKEQKEILLNSCYDVNYSQIVISENKREMCWHLNNIDKDKYPRWCGFDPNGVTLDMINDSDIKFEPGYLEFDAPAIGEEFYVWTDIAIRHCTVHSITVECDPKRYYESITVVFRYEENGKEDFCSVHANKFSDLKKEIDEICRKSENDFDAAFWYKQIDRIRSEYEEDYDRLQNDFNSYRDWY</sequence>
<keyword evidence="2" id="KW-1185">Reference proteome</keyword>
<evidence type="ECO:0000313" key="1">
    <source>
        <dbReference type="EMBL" id="WQJ53304.1"/>
    </source>
</evidence>
<evidence type="ECO:0000313" key="2">
    <source>
        <dbReference type="Proteomes" id="UP001358193"/>
    </source>
</evidence>
<proteinExistence type="predicted"/>
<accession>A0ABZ0Z283</accession>
<reference evidence="1 2" key="1">
    <citation type="submission" date="2023-11" db="EMBL/GenBank/DDBJ databases">
        <authorList>
            <person name="Cook R."/>
            <person name="Crisci M."/>
            <person name="Pye H."/>
            <person name="Adriaenssens E."/>
            <person name="Santini J."/>
        </authorList>
    </citation>
    <scope>NUCLEOTIDE SEQUENCE [LARGE SCALE GENOMIC DNA]</scope>
    <source>
        <strain evidence="1">Lak_Megaphage_Sonny</strain>
    </source>
</reference>